<dbReference type="Proteomes" id="UP000693970">
    <property type="component" value="Unassembled WGS sequence"/>
</dbReference>
<proteinExistence type="predicted"/>
<comment type="caution">
    <text evidence="1">The sequence shown here is derived from an EMBL/GenBank/DDBJ whole genome shotgun (WGS) entry which is preliminary data.</text>
</comment>
<accession>A0A9K3PS06</accession>
<gene>
    <name evidence="1" type="ORF">IV203_004585</name>
</gene>
<name>A0A9K3PS06_9STRA</name>
<organism evidence="1 2">
    <name type="scientific">Nitzschia inconspicua</name>
    <dbReference type="NCBI Taxonomy" id="303405"/>
    <lineage>
        <taxon>Eukaryota</taxon>
        <taxon>Sar</taxon>
        <taxon>Stramenopiles</taxon>
        <taxon>Ochrophyta</taxon>
        <taxon>Bacillariophyta</taxon>
        <taxon>Bacillariophyceae</taxon>
        <taxon>Bacillariophycidae</taxon>
        <taxon>Bacillariales</taxon>
        <taxon>Bacillariaceae</taxon>
        <taxon>Nitzschia</taxon>
    </lineage>
</organism>
<dbReference type="AlphaFoldDB" id="A0A9K3PS06"/>
<keyword evidence="2" id="KW-1185">Reference proteome</keyword>
<reference evidence="1" key="2">
    <citation type="submission" date="2021-04" db="EMBL/GenBank/DDBJ databases">
        <authorList>
            <person name="Podell S."/>
        </authorList>
    </citation>
    <scope>NUCLEOTIDE SEQUENCE</scope>
    <source>
        <strain evidence="1">Hildebrandi</strain>
    </source>
</reference>
<evidence type="ECO:0000313" key="2">
    <source>
        <dbReference type="Proteomes" id="UP000693970"/>
    </source>
</evidence>
<dbReference type="OrthoDB" id="188902at2759"/>
<dbReference type="EMBL" id="JAGRRH010000016">
    <property type="protein sequence ID" value="KAG7355229.1"/>
    <property type="molecule type" value="Genomic_DNA"/>
</dbReference>
<protein>
    <submittedName>
        <fullName evidence="1">Uncharacterized protein</fullName>
    </submittedName>
</protein>
<evidence type="ECO:0000313" key="1">
    <source>
        <dbReference type="EMBL" id="KAG7355229.1"/>
    </source>
</evidence>
<sequence length="107" mass="11835">MSLLNQIENNEVADLRISAAPKEALEGKKKEDALLEALAKNSSITSVQLEEDFLACLRADIRSAPEYFDALETVLQNHATLKEFELINCMASNQSVDLDKLKIAADQ</sequence>
<reference evidence="1" key="1">
    <citation type="journal article" date="2021" name="Sci. Rep.">
        <title>Diploid genomic architecture of Nitzschia inconspicua, an elite biomass production diatom.</title>
        <authorList>
            <person name="Oliver A."/>
            <person name="Podell S."/>
            <person name="Pinowska A."/>
            <person name="Traller J.C."/>
            <person name="Smith S.R."/>
            <person name="McClure R."/>
            <person name="Beliaev A."/>
            <person name="Bohutskyi P."/>
            <person name="Hill E.A."/>
            <person name="Rabines A."/>
            <person name="Zheng H."/>
            <person name="Allen L.Z."/>
            <person name="Kuo A."/>
            <person name="Grigoriev I.V."/>
            <person name="Allen A.E."/>
            <person name="Hazlebeck D."/>
            <person name="Allen E.E."/>
        </authorList>
    </citation>
    <scope>NUCLEOTIDE SEQUENCE</scope>
    <source>
        <strain evidence="1">Hildebrandi</strain>
    </source>
</reference>